<keyword evidence="3" id="KW-1185">Reference proteome</keyword>
<proteinExistence type="predicted"/>
<feature type="coiled-coil region" evidence="1">
    <location>
        <begin position="54"/>
        <end position="125"/>
    </location>
</feature>
<dbReference type="Proteomes" id="UP001162162">
    <property type="component" value="Unassembled WGS sequence"/>
</dbReference>
<comment type="caution">
    <text evidence="2">The sequence shown here is derived from an EMBL/GenBank/DDBJ whole genome shotgun (WGS) entry which is preliminary data.</text>
</comment>
<reference evidence="2" key="1">
    <citation type="journal article" date="2023" name="Insect Mol. Biol.">
        <title>Genome sequencing provides insights into the evolution of gene families encoding plant cell wall-degrading enzymes in longhorned beetles.</title>
        <authorList>
            <person name="Shin N.R."/>
            <person name="Okamura Y."/>
            <person name="Kirsch R."/>
            <person name="Pauchet Y."/>
        </authorList>
    </citation>
    <scope>NUCLEOTIDE SEQUENCE</scope>
    <source>
        <strain evidence="2">AMC_N1</strain>
    </source>
</reference>
<evidence type="ECO:0000313" key="3">
    <source>
        <dbReference type="Proteomes" id="UP001162162"/>
    </source>
</evidence>
<name>A0AAV8X8A2_9CUCU</name>
<sequence>MYSYVILKGLLIVNTSFALYHIHSCRPKVGRAAKDTREASNRIVDLLDDVENIMSELQNSPEISEKELDRLEEQIRVTEERLKEAKLDEKLESLKQEHRMQDELIDQYKNQIYVLEKEANGELDENIFKTAVLPIIPEVTINFLILIVREKEEIERE</sequence>
<gene>
    <name evidence="2" type="ORF">NQ318_023167</name>
</gene>
<keyword evidence="1" id="KW-0175">Coiled coil</keyword>
<dbReference type="EMBL" id="JAPWTK010000983">
    <property type="protein sequence ID" value="KAJ8934789.1"/>
    <property type="molecule type" value="Genomic_DNA"/>
</dbReference>
<evidence type="ECO:0000313" key="2">
    <source>
        <dbReference type="EMBL" id="KAJ8934789.1"/>
    </source>
</evidence>
<accession>A0AAV8X8A2</accession>
<protein>
    <submittedName>
        <fullName evidence="2">Uncharacterized protein</fullName>
    </submittedName>
</protein>
<dbReference type="AlphaFoldDB" id="A0AAV8X8A2"/>
<organism evidence="2 3">
    <name type="scientific">Aromia moschata</name>
    <dbReference type="NCBI Taxonomy" id="1265417"/>
    <lineage>
        <taxon>Eukaryota</taxon>
        <taxon>Metazoa</taxon>
        <taxon>Ecdysozoa</taxon>
        <taxon>Arthropoda</taxon>
        <taxon>Hexapoda</taxon>
        <taxon>Insecta</taxon>
        <taxon>Pterygota</taxon>
        <taxon>Neoptera</taxon>
        <taxon>Endopterygota</taxon>
        <taxon>Coleoptera</taxon>
        <taxon>Polyphaga</taxon>
        <taxon>Cucujiformia</taxon>
        <taxon>Chrysomeloidea</taxon>
        <taxon>Cerambycidae</taxon>
        <taxon>Cerambycinae</taxon>
        <taxon>Callichromatini</taxon>
        <taxon>Aromia</taxon>
    </lineage>
</organism>
<evidence type="ECO:0000256" key="1">
    <source>
        <dbReference type="SAM" id="Coils"/>
    </source>
</evidence>